<dbReference type="Gene3D" id="1.10.10.10">
    <property type="entry name" value="Winged helix-like DNA-binding domain superfamily/Winged helix DNA-binding domain"/>
    <property type="match status" value="1"/>
</dbReference>
<dbReference type="Pfam" id="PF03466">
    <property type="entry name" value="LysR_substrate"/>
    <property type="match status" value="1"/>
</dbReference>
<evidence type="ECO:0000259" key="5">
    <source>
        <dbReference type="PROSITE" id="PS50931"/>
    </source>
</evidence>
<dbReference type="PANTHER" id="PTHR30126:SF40">
    <property type="entry name" value="HTH-TYPE TRANSCRIPTIONAL REGULATOR GLTR"/>
    <property type="match status" value="1"/>
</dbReference>
<dbReference type="PANTHER" id="PTHR30126">
    <property type="entry name" value="HTH-TYPE TRANSCRIPTIONAL REGULATOR"/>
    <property type="match status" value="1"/>
</dbReference>
<keyword evidence="7" id="KW-1185">Reference proteome</keyword>
<dbReference type="Gene3D" id="3.40.190.10">
    <property type="entry name" value="Periplasmic binding protein-like II"/>
    <property type="match status" value="2"/>
</dbReference>
<keyword evidence="4" id="KW-0804">Transcription</keyword>
<protein>
    <submittedName>
        <fullName evidence="6">LysR family transcriptional regulator</fullName>
    </submittedName>
</protein>
<gene>
    <name evidence="6" type="ORF">OCV55_08975</name>
</gene>
<dbReference type="PROSITE" id="PS50931">
    <property type="entry name" value="HTH_LYSR"/>
    <property type="match status" value="1"/>
</dbReference>
<organism evidence="6 7">
    <name type="scientific">[Clostridium] ammoniilyticum</name>
    <dbReference type="NCBI Taxonomy" id="2981784"/>
    <lineage>
        <taxon>Bacteria</taxon>
        <taxon>Bacillati</taxon>
        <taxon>Bacillota</taxon>
        <taxon>Erysipelotrichia</taxon>
        <taxon>Erysipelotrichales</taxon>
        <taxon>Coprobacillaceae</taxon>
        <taxon>Faecalibacillus</taxon>
    </lineage>
</organism>
<comment type="similarity">
    <text evidence="1">Belongs to the LysR transcriptional regulatory family.</text>
</comment>
<sequence length="292" mass="34073">MFKQVIYYFIAVVEQGSFSKAAKKFYLSQSAISQQITKLENDLGFSLFDRRTYYPTLTEEGKRYYDLAKKLLSDYKNEYNDIKENLQKDVLTIGITGPFERKHVPFIVKQFKENDAISIDIKAFNLFTCIEKLNNREIDIAFGLSNNFKNYPDLIYRTIYHSHICVVTSLEHPLSHKEYVTIKDIKNEPLIVLSKKQGKEYYHDYMEAFRLDGMIPYIKKEVDDLNEYVMAISLGEGIGLSATEVISENDQVAVIPLKESHHHADYAVGYHQDNGKKAIQQFMKYVEDYFRL</sequence>
<keyword evidence="3" id="KW-0238">DNA-binding</keyword>
<name>A0ABT2SW78_9FIRM</name>
<dbReference type="RefSeq" id="WP_267309882.1">
    <property type="nucleotide sequence ID" value="NZ_JAOQJR010000008.1"/>
</dbReference>
<dbReference type="PRINTS" id="PR00039">
    <property type="entry name" value="HTHLYSR"/>
</dbReference>
<feature type="domain" description="HTH lysR-type" evidence="5">
    <location>
        <begin position="1"/>
        <end position="58"/>
    </location>
</feature>
<evidence type="ECO:0000313" key="6">
    <source>
        <dbReference type="EMBL" id="MCU6738810.1"/>
    </source>
</evidence>
<dbReference type="InterPro" id="IPR036388">
    <property type="entry name" value="WH-like_DNA-bd_sf"/>
</dbReference>
<dbReference type="SUPFAM" id="SSF46785">
    <property type="entry name" value="Winged helix' DNA-binding domain"/>
    <property type="match status" value="1"/>
</dbReference>
<dbReference type="Proteomes" id="UP001208364">
    <property type="component" value="Unassembled WGS sequence"/>
</dbReference>
<evidence type="ECO:0000313" key="7">
    <source>
        <dbReference type="Proteomes" id="UP001208364"/>
    </source>
</evidence>
<evidence type="ECO:0000256" key="2">
    <source>
        <dbReference type="ARBA" id="ARBA00023015"/>
    </source>
</evidence>
<accession>A0ABT2SW78</accession>
<evidence type="ECO:0000256" key="3">
    <source>
        <dbReference type="ARBA" id="ARBA00023125"/>
    </source>
</evidence>
<dbReference type="InterPro" id="IPR005119">
    <property type="entry name" value="LysR_subst-bd"/>
</dbReference>
<dbReference type="SUPFAM" id="SSF53850">
    <property type="entry name" value="Periplasmic binding protein-like II"/>
    <property type="match status" value="1"/>
</dbReference>
<dbReference type="Pfam" id="PF00126">
    <property type="entry name" value="HTH_1"/>
    <property type="match status" value="1"/>
</dbReference>
<proteinExistence type="inferred from homology"/>
<keyword evidence="2" id="KW-0805">Transcription regulation</keyword>
<evidence type="ECO:0000256" key="4">
    <source>
        <dbReference type="ARBA" id="ARBA00023163"/>
    </source>
</evidence>
<dbReference type="EMBL" id="JAOQJR010000008">
    <property type="protein sequence ID" value="MCU6738810.1"/>
    <property type="molecule type" value="Genomic_DNA"/>
</dbReference>
<dbReference type="InterPro" id="IPR036390">
    <property type="entry name" value="WH_DNA-bd_sf"/>
</dbReference>
<dbReference type="InterPro" id="IPR000847">
    <property type="entry name" value="LysR_HTH_N"/>
</dbReference>
<evidence type="ECO:0000256" key="1">
    <source>
        <dbReference type="ARBA" id="ARBA00009437"/>
    </source>
</evidence>
<dbReference type="CDD" id="cd05466">
    <property type="entry name" value="PBP2_LTTR_substrate"/>
    <property type="match status" value="1"/>
</dbReference>
<comment type="caution">
    <text evidence="6">The sequence shown here is derived from an EMBL/GenBank/DDBJ whole genome shotgun (WGS) entry which is preliminary data.</text>
</comment>
<reference evidence="6 7" key="1">
    <citation type="journal article" date="2021" name="ISME Commun">
        <title>Automated analysis of genomic sequences facilitates high-throughput and comprehensive description of bacteria.</title>
        <authorList>
            <person name="Hitch T.C.A."/>
        </authorList>
    </citation>
    <scope>NUCLEOTIDE SEQUENCE [LARGE SCALE GENOMIC DNA]</scope>
    <source>
        <strain evidence="6 7">H4_15</strain>
    </source>
</reference>